<evidence type="ECO:0000259" key="2">
    <source>
        <dbReference type="Pfam" id="PF00582"/>
    </source>
</evidence>
<dbReference type="Pfam" id="PF00582">
    <property type="entry name" value="Usp"/>
    <property type="match status" value="1"/>
</dbReference>
<feature type="domain" description="UspA" evidence="2">
    <location>
        <begin position="65"/>
        <end position="128"/>
    </location>
</feature>
<feature type="region of interest" description="Disordered" evidence="1">
    <location>
        <begin position="135"/>
        <end position="157"/>
    </location>
</feature>
<dbReference type="InterPro" id="IPR006016">
    <property type="entry name" value="UspA"/>
</dbReference>
<dbReference type="Proteomes" id="UP000437736">
    <property type="component" value="Unassembled WGS sequence"/>
</dbReference>
<keyword evidence="4" id="KW-1185">Reference proteome</keyword>
<gene>
    <name evidence="3" type="ORF">GHK86_13755</name>
</gene>
<evidence type="ECO:0000313" key="4">
    <source>
        <dbReference type="Proteomes" id="UP000437736"/>
    </source>
</evidence>
<evidence type="ECO:0000256" key="1">
    <source>
        <dbReference type="SAM" id="MobiDB-lite"/>
    </source>
</evidence>
<dbReference type="Gene3D" id="3.40.50.620">
    <property type="entry name" value="HUPs"/>
    <property type="match status" value="2"/>
</dbReference>
<sequence length="157" mass="15607">MPQDPLEGADRPRPLVVGVAHDPASAAALAFARRLGSSLGAPVRVVHAVDLDDYPVDPDAGTWDAAAPPGSWHVVRGDPAAAIAAEAERLDAAMIVVGAPAHGVGRFGRRSVARRLVEQVGRPVVVVPLPAGVAPDPSADQAGAGTGSGTGLGVGGS</sequence>
<comment type="caution">
    <text evidence="3">The sequence shown here is derived from an EMBL/GenBank/DDBJ whole genome shotgun (WGS) entry which is preliminary data.</text>
</comment>
<feature type="compositionally biased region" description="Gly residues" evidence="1">
    <location>
        <begin position="144"/>
        <end position="157"/>
    </location>
</feature>
<evidence type="ECO:0000313" key="3">
    <source>
        <dbReference type="EMBL" id="MST33777.1"/>
    </source>
</evidence>
<accession>A0ABW9QWV4</accession>
<protein>
    <recommendedName>
        <fullName evidence="2">UspA domain-containing protein</fullName>
    </recommendedName>
</protein>
<dbReference type="InterPro" id="IPR014729">
    <property type="entry name" value="Rossmann-like_a/b/a_fold"/>
</dbReference>
<proteinExistence type="predicted"/>
<name>A0ABW9QWV4_9ACTN</name>
<dbReference type="EMBL" id="WJHE01000722">
    <property type="protein sequence ID" value="MST33777.1"/>
    <property type="molecule type" value="Genomic_DNA"/>
</dbReference>
<reference evidence="3 4" key="1">
    <citation type="submission" date="2019-11" db="EMBL/GenBank/DDBJ databases">
        <title>Acidiferrimicrobium australis gen. nov., sp. nov., an acidophilic and obligately heterotrophic, member of the Actinobacteria that catalyses dissimilatory oxido- reduction of iron isolated from metal-rich acidic water in Chile.</title>
        <authorList>
            <person name="Gonzalez D."/>
            <person name="Huber K."/>
            <person name="Hedrich S."/>
            <person name="Rojas-Villalobos C."/>
            <person name="Quatrini R."/>
            <person name="Dinamarca M.A."/>
            <person name="Schwarz A."/>
            <person name="Canales C."/>
            <person name="Nancucheo I."/>
        </authorList>
    </citation>
    <scope>NUCLEOTIDE SEQUENCE [LARGE SCALE GENOMIC DNA]</scope>
    <source>
        <strain evidence="3 4">USS-CCA1</strain>
    </source>
</reference>
<dbReference type="SUPFAM" id="SSF52402">
    <property type="entry name" value="Adenine nucleotide alpha hydrolases-like"/>
    <property type="match status" value="1"/>
</dbReference>
<organism evidence="3 4">
    <name type="scientific">Acidiferrimicrobium australe</name>
    <dbReference type="NCBI Taxonomy" id="2664430"/>
    <lineage>
        <taxon>Bacteria</taxon>
        <taxon>Bacillati</taxon>
        <taxon>Actinomycetota</taxon>
        <taxon>Acidimicrobiia</taxon>
        <taxon>Acidimicrobiales</taxon>
        <taxon>Acidimicrobiaceae</taxon>
        <taxon>Acidiferrimicrobium</taxon>
    </lineage>
</organism>